<gene>
    <name evidence="1" type="ORF">T02_14139</name>
</gene>
<accession>A0A0V1KHE3</accession>
<evidence type="ECO:0000313" key="2">
    <source>
        <dbReference type="Proteomes" id="UP000054721"/>
    </source>
</evidence>
<feature type="non-terminal residue" evidence="1">
    <location>
        <position position="37"/>
    </location>
</feature>
<dbReference type="EMBL" id="JYDW01003300">
    <property type="protein sequence ID" value="KRZ46460.1"/>
    <property type="molecule type" value="Genomic_DNA"/>
</dbReference>
<dbReference type="AlphaFoldDB" id="A0A0V1KHE3"/>
<proteinExistence type="predicted"/>
<name>A0A0V1KHE3_9BILA</name>
<dbReference type="Proteomes" id="UP000054721">
    <property type="component" value="Unassembled WGS sequence"/>
</dbReference>
<feature type="non-terminal residue" evidence="1">
    <location>
        <position position="1"/>
    </location>
</feature>
<comment type="caution">
    <text evidence="1">The sequence shown here is derived from an EMBL/GenBank/DDBJ whole genome shotgun (WGS) entry which is preliminary data.</text>
</comment>
<reference evidence="1 2" key="1">
    <citation type="submission" date="2015-05" db="EMBL/GenBank/DDBJ databases">
        <title>Evolution of Trichinella species and genotypes.</title>
        <authorList>
            <person name="Korhonen P.K."/>
            <person name="Edoardo P."/>
            <person name="Giuseppe L.R."/>
            <person name="Gasser R.B."/>
        </authorList>
    </citation>
    <scope>NUCLEOTIDE SEQUENCE [LARGE SCALE GENOMIC DNA]</scope>
    <source>
        <strain evidence="1">ISS10</strain>
    </source>
</reference>
<evidence type="ECO:0000313" key="1">
    <source>
        <dbReference type="EMBL" id="KRZ46460.1"/>
    </source>
</evidence>
<keyword evidence="2" id="KW-1185">Reference proteome</keyword>
<sequence>LISELGLFPEKKRGSKVGHQRTIPRTTTECSRMLHRM</sequence>
<protein>
    <submittedName>
        <fullName evidence="1">Uncharacterized protein</fullName>
    </submittedName>
</protein>
<organism evidence="1 2">
    <name type="scientific">Trichinella nativa</name>
    <dbReference type="NCBI Taxonomy" id="6335"/>
    <lineage>
        <taxon>Eukaryota</taxon>
        <taxon>Metazoa</taxon>
        <taxon>Ecdysozoa</taxon>
        <taxon>Nematoda</taxon>
        <taxon>Enoplea</taxon>
        <taxon>Dorylaimia</taxon>
        <taxon>Trichinellida</taxon>
        <taxon>Trichinellidae</taxon>
        <taxon>Trichinella</taxon>
    </lineage>
</organism>